<evidence type="ECO:0000256" key="1">
    <source>
        <dbReference type="ARBA" id="ARBA00037999"/>
    </source>
</evidence>
<feature type="active site" description="Proton acceptor" evidence="2">
    <location>
        <position position="195"/>
    </location>
</feature>
<dbReference type="GO" id="GO:0008483">
    <property type="term" value="F:transaminase activity"/>
    <property type="evidence" value="ECO:0007669"/>
    <property type="project" value="TreeGrafter"/>
</dbReference>
<dbReference type="InterPro" id="IPR015421">
    <property type="entry name" value="PyrdxlP-dep_Trfase_major"/>
</dbReference>
<sequence>MSKLAIHGGQPVRESFLVYGAPDIGDEEIQAVVNCIKTGWLSTGPNVQKFEADIKNYTGAKHAVAANSCTALLHLSLIAHNIGPGDEVITTPMTFGATVNVIEHVGAKPILADLLPKSFHIDPQSVKSKITPKTKAIMPVHYAGSPCQMDEINAIAKEYNLVVIEDAAHAIGAKYKGTLIGDGQNLTSFSLYVTKNIAAGEGGVLTTNSDELAEKIRIYGLHGMSRGAWQRYSKNSQIHYDIVVPGYKYNMPDMNAAMAIEQLKKLEIFTKKRKAIAKAYFEHLADENGLELPHALIEQNEGDLCTWHIFPILINPEVLKGNREEIMTALIQENIGVATHYRAIYEQQFYKEKYGLVPSDFPNCEVISKRIFSIPLSTGMSTQDIEDVVNGIKKVFGYFKK</sequence>
<reference evidence="5" key="1">
    <citation type="submission" date="2012-10" db="EMBL/GenBank/DDBJ databases">
        <authorList>
            <person name="Harkins D.M."/>
            <person name="Durkin A.S."/>
            <person name="Brinkac L.M."/>
            <person name="Haft D.H."/>
            <person name="Selengut J.D."/>
            <person name="Sanka R."/>
            <person name="DePew J."/>
            <person name="Purushe J."/>
            <person name="Matthias M.A."/>
            <person name="Vinetz J.M."/>
            <person name="Sutton G.G."/>
            <person name="Nierman W.C."/>
            <person name="Fouts D.E."/>
        </authorList>
    </citation>
    <scope>NUCLEOTIDE SEQUENCE [LARGE SCALE GENOMIC DNA]</scope>
    <source>
        <strain evidence="5">MOR084</strain>
    </source>
</reference>
<dbReference type="PANTHER" id="PTHR30244">
    <property type="entry name" value="TRANSAMINASE"/>
    <property type="match status" value="1"/>
</dbReference>
<dbReference type="GO" id="GO:0000271">
    <property type="term" value="P:polysaccharide biosynthetic process"/>
    <property type="evidence" value="ECO:0007669"/>
    <property type="project" value="TreeGrafter"/>
</dbReference>
<dbReference type="SUPFAM" id="SSF53383">
    <property type="entry name" value="PLP-dependent transferases"/>
    <property type="match status" value="1"/>
</dbReference>
<evidence type="ECO:0000256" key="4">
    <source>
        <dbReference type="RuleBase" id="RU004508"/>
    </source>
</evidence>
<feature type="modified residue" description="N6-(pyridoxal phosphate)lysine" evidence="3">
    <location>
        <position position="195"/>
    </location>
</feature>
<dbReference type="Pfam" id="PF01041">
    <property type="entry name" value="DegT_DnrJ_EryC1"/>
    <property type="match status" value="1"/>
</dbReference>
<evidence type="ECO:0000256" key="2">
    <source>
        <dbReference type="PIRSR" id="PIRSR000390-1"/>
    </source>
</evidence>
<organism evidence="5 6">
    <name type="scientific">Leptospira santarosai str. MOR084</name>
    <dbReference type="NCBI Taxonomy" id="1049984"/>
    <lineage>
        <taxon>Bacteria</taxon>
        <taxon>Pseudomonadati</taxon>
        <taxon>Spirochaetota</taxon>
        <taxon>Spirochaetia</taxon>
        <taxon>Leptospirales</taxon>
        <taxon>Leptospiraceae</taxon>
        <taxon>Leptospira</taxon>
    </lineage>
</organism>
<dbReference type="Gene3D" id="3.40.640.10">
    <property type="entry name" value="Type I PLP-dependent aspartate aminotransferase-like (Major domain)"/>
    <property type="match status" value="1"/>
</dbReference>
<dbReference type="Gene3D" id="3.90.1150.10">
    <property type="entry name" value="Aspartate Aminotransferase, domain 1"/>
    <property type="match status" value="1"/>
</dbReference>
<accession>A0A0E2BHD2</accession>
<dbReference type="GO" id="GO:0030170">
    <property type="term" value="F:pyridoxal phosphate binding"/>
    <property type="evidence" value="ECO:0007669"/>
    <property type="project" value="TreeGrafter"/>
</dbReference>
<dbReference type="PIRSF" id="PIRSF000390">
    <property type="entry name" value="PLP_StrS"/>
    <property type="match status" value="1"/>
</dbReference>
<protein>
    <submittedName>
        <fullName evidence="5">Spore coat polysaccharide biosynthesis protein SpsC</fullName>
    </submittedName>
</protein>
<dbReference type="EMBL" id="AHON02000027">
    <property type="protein sequence ID" value="EKO34813.1"/>
    <property type="molecule type" value="Genomic_DNA"/>
</dbReference>
<dbReference type="PANTHER" id="PTHR30244:SF34">
    <property type="entry name" value="DTDP-4-AMINO-4,6-DIDEOXYGALACTOSE TRANSAMINASE"/>
    <property type="match status" value="1"/>
</dbReference>
<keyword evidence="3 4" id="KW-0663">Pyridoxal phosphate</keyword>
<dbReference type="InterPro" id="IPR015424">
    <property type="entry name" value="PyrdxlP-dep_Trfase"/>
</dbReference>
<keyword evidence="6" id="KW-1185">Reference proteome</keyword>
<dbReference type="InterPro" id="IPR015422">
    <property type="entry name" value="PyrdxlP-dep_Trfase_small"/>
</dbReference>
<name>A0A0E2BHD2_9LEPT</name>
<dbReference type="Proteomes" id="UP000006329">
    <property type="component" value="Unassembled WGS sequence"/>
</dbReference>
<dbReference type="InterPro" id="IPR000653">
    <property type="entry name" value="DegT/StrS_aminotransferase"/>
</dbReference>
<comment type="similarity">
    <text evidence="1 4">Belongs to the DegT/DnrJ/EryC1 family.</text>
</comment>
<comment type="caution">
    <text evidence="5">The sequence shown here is derived from an EMBL/GenBank/DDBJ whole genome shotgun (WGS) entry which is preliminary data.</text>
</comment>
<proteinExistence type="inferred from homology"/>
<dbReference type="CDD" id="cd00616">
    <property type="entry name" value="AHBA_syn"/>
    <property type="match status" value="1"/>
</dbReference>
<dbReference type="RefSeq" id="WP_004465299.1">
    <property type="nucleotide sequence ID" value="NZ_AHON02000027.1"/>
</dbReference>
<evidence type="ECO:0000313" key="6">
    <source>
        <dbReference type="Proteomes" id="UP000006329"/>
    </source>
</evidence>
<dbReference type="AlphaFoldDB" id="A0A0E2BHD2"/>
<gene>
    <name evidence="5" type="ORF">LEP1GSC179_1566</name>
</gene>
<evidence type="ECO:0000256" key="3">
    <source>
        <dbReference type="PIRSR" id="PIRSR000390-2"/>
    </source>
</evidence>
<evidence type="ECO:0000313" key="5">
    <source>
        <dbReference type="EMBL" id="EKO34813.1"/>
    </source>
</evidence>